<dbReference type="AlphaFoldDB" id="A0A922L673"/>
<sequence length="109" mass="12397">MSERLPHLSPNGLLRCRIRSWPIWQYLEQRIGRRGDANANGLSEHRACLRTPSNTTTKPASTNHVPTTNGINVVNQMTKSWTPQQMQRQLGGGYMNSGSNDMTKTNRYR</sequence>
<feature type="region of interest" description="Disordered" evidence="1">
    <location>
        <begin position="83"/>
        <end position="109"/>
    </location>
</feature>
<proteinExistence type="predicted"/>
<accession>A0A922L673</accession>
<organism evidence="2 3">
    <name type="scientific">Dermatophagoides farinae</name>
    <name type="common">American house dust mite</name>
    <dbReference type="NCBI Taxonomy" id="6954"/>
    <lineage>
        <taxon>Eukaryota</taxon>
        <taxon>Metazoa</taxon>
        <taxon>Ecdysozoa</taxon>
        <taxon>Arthropoda</taxon>
        <taxon>Chelicerata</taxon>
        <taxon>Arachnida</taxon>
        <taxon>Acari</taxon>
        <taxon>Acariformes</taxon>
        <taxon>Sarcoptiformes</taxon>
        <taxon>Astigmata</taxon>
        <taxon>Psoroptidia</taxon>
        <taxon>Analgoidea</taxon>
        <taxon>Pyroglyphidae</taxon>
        <taxon>Dermatophagoidinae</taxon>
        <taxon>Dermatophagoides</taxon>
    </lineage>
</organism>
<dbReference type="Proteomes" id="UP000790347">
    <property type="component" value="Unassembled WGS sequence"/>
</dbReference>
<name>A0A922L673_DERFA</name>
<protein>
    <submittedName>
        <fullName evidence="2">Uncharacterized protein</fullName>
    </submittedName>
</protein>
<gene>
    <name evidence="2" type="ORF">DERF_009868</name>
</gene>
<feature type="region of interest" description="Disordered" evidence="1">
    <location>
        <begin position="48"/>
        <end position="69"/>
    </location>
</feature>
<evidence type="ECO:0000256" key="1">
    <source>
        <dbReference type="SAM" id="MobiDB-lite"/>
    </source>
</evidence>
<feature type="compositionally biased region" description="Polar residues" evidence="1">
    <location>
        <begin position="96"/>
        <end position="109"/>
    </location>
</feature>
<reference evidence="2" key="1">
    <citation type="submission" date="2013-05" db="EMBL/GenBank/DDBJ databases">
        <authorList>
            <person name="Yim A.K.Y."/>
            <person name="Chan T.F."/>
            <person name="Ji K.M."/>
            <person name="Liu X.Y."/>
            <person name="Zhou J.W."/>
            <person name="Li R.Q."/>
            <person name="Yang K.Y."/>
            <person name="Li J."/>
            <person name="Li M."/>
            <person name="Law P.T.W."/>
            <person name="Wu Y.L."/>
            <person name="Cai Z.L."/>
            <person name="Qin H."/>
            <person name="Bao Y."/>
            <person name="Leung R.K.K."/>
            <person name="Ng P.K.S."/>
            <person name="Zou J."/>
            <person name="Zhong X.J."/>
            <person name="Ran P.X."/>
            <person name="Zhong N.S."/>
            <person name="Liu Z.G."/>
            <person name="Tsui S.K.W."/>
        </authorList>
    </citation>
    <scope>NUCLEOTIDE SEQUENCE</scope>
    <source>
        <strain evidence="2">Derf</strain>
        <tissue evidence="2">Whole organism</tissue>
    </source>
</reference>
<reference evidence="2" key="2">
    <citation type="journal article" date="2022" name="Res Sq">
        <title>Comparative Genomics Reveals Insights into the Divergent Evolution of Astigmatic Mites and Household Pest Adaptations.</title>
        <authorList>
            <person name="Xiong Q."/>
            <person name="Wan A.T.-Y."/>
            <person name="Liu X.-Y."/>
            <person name="Fung C.S.-H."/>
            <person name="Xiao X."/>
            <person name="Malainual N."/>
            <person name="Hou J."/>
            <person name="Wang L."/>
            <person name="Wang M."/>
            <person name="Yang K."/>
            <person name="Cui Y."/>
            <person name="Leung E."/>
            <person name="Nong W."/>
            <person name="Shin S.-K."/>
            <person name="Au S."/>
            <person name="Jeong K.Y."/>
            <person name="Chew F.T."/>
            <person name="Hui J."/>
            <person name="Leung T.F."/>
            <person name="Tungtrongchitr A."/>
            <person name="Zhong N."/>
            <person name="Liu Z."/>
            <person name="Tsui S."/>
        </authorList>
    </citation>
    <scope>NUCLEOTIDE SEQUENCE</scope>
    <source>
        <strain evidence="2">Derf</strain>
        <tissue evidence="2">Whole organism</tissue>
    </source>
</reference>
<feature type="compositionally biased region" description="Polar residues" evidence="1">
    <location>
        <begin position="51"/>
        <end position="69"/>
    </location>
</feature>
<evidence type="ECO:0000313" key="2">
    <source>
        <dbReference type="EMBL" id="KAH9511403.1"/>
    </source>
</evidence>
<evidence type="ECO:0000313" key="3">
    <source>
        <dbReference type="Proteomes" id="UP000790347"/>
    </source>
</evidence>
<keyword evidence="3" id="KW-1185">Reference proteome</keyword>
<comment type="caution">
    <text evidence="2">The sequence shown here is derived from an EMBL/GenBank/DDBJ whole genome shotgun (WGS) entry which is preliminary data.</text>
</comment>
<dbReference type="EMBL" id="ASGP02000004">
    <property type="protein sequence ID" value="KAH9511403.1"/>
    <property type="molecule type" value="Genomic_DNA"/>
</dbReference>